<proteinExistence type="predicted"/>
<reference evidence="1" key="1">
    <citation type="submission" date="2021-01" db="EMBL/GenBank/DDBJ databases">
        <title>Metabolic potential, ecology and presence of endohyphal bacteria is reflected in genomic diversity of Mucoromycotina.</title>
        <authorList>
            <person name="Muszewska A."/>
            <person name="Okrasinska A."/>
            <person name="Steczkiewicz K."/>
            <person name="Drgas O."/>
            <person name="Orlowska M."/>
            <person name="Perlinska-Lenart U."/>
            <person name="Aleksandrzak-Piekarczyk T."/>
            <person name="Szatraj K."/>
            <person name="Zielenkiewicz U."/>
            <person name="Pilsyk S."/>
            <person name="Malc E."/>
            <person name="Mieczkowski P."/>
            <person name="Kruszewska J.S."/>
            <person name="Biernat P."/>
            <person name="Pawlowska J."/>
        </authorList>
    </citation>
    <scope>NUCLEOTIDE SEQUENCE</scope>
    <source>
        <strain evidence="1">WA0000018081</strain>
    </source>
</reference>
<protein>
    <submittedName>
        <fullName evidence="1">Uncharacterized protein</fullName>
    </submittedName>
</protein>
<sequence>MIKFRCERKNKESASSIFFFFFFVTPEKCPTTLLDGIGVNSKKSLCMAVESSGLKVIADINHLLEDSIKNVKSATDALKKIMFRFLNASMNTVKLANVYSIYIIQL</sequence>
<dbReference type="Proteomes" id="UP000613177">
    <property type="component" value="Unassembled WGS sequence"/>
</dbReference>
<gene>
    <name evidence="1" type="ORF">INT48_005355</name>
</gene>
<name>A0A8H7VNI8_9FUNG</name>
<evidence type="ECO:0000313" key="2">
    <source>
        <dbReference type="Proteomes" id="UP000613177"/>
    </source>
</evidence>
<organism evidence="1 2">
    <name type="scientific">Thamnidium elegans</name>
    <dbReference type="NCBI Taxonomy" id="101142"/>
    <lineage>
        <taxon>Eukaryota</taxon>
        <taxon>Fungi</taxon>
        <taxon>Fungi incertae sedis</taxon>
        <taxon>Mucoromycota</taxon>
        <taxon>Mucoromycotina</taxon>
        <taxon>Mucoromycetes</taxon>
        <taxon>Mucorales</taxon>
        <taxon>Mucorineae</taxon>
        <taxon>Mucoraceae</taxon>
        <taxon>Thamnidium</taxon>
    </lineage>
</organism>
<dbReference type="EMBL" id="JAEPRE010000312">
    <property type="protein sequence ID" value="KAG2229086.1"/>
    <property type="molecule type" value="Genomic_DNA"/>
</dbReference>
<evidence type="ECO:0000313" key="1">
    <source>
        <dbReference type="EMBL" id="KAG2229086.1"/>
    </source>
</evidence>
<keyword evidence="2" id="KW-1185">Reference proteome</keyword>
<accession>A0A8H7VNI8</accession>
<dbReference type="AlphaFoldDB" id="A0A8H7VNI8"/>
<comment type="caution">
    <text evidence="1">The sequence shown here is derived from an EMBL/GenBank/DDBJ whole genome shotgun (WGS) entry which is preliminary data.</text>
</comment>